<protein>
    <submittedName>
        <fullName evidence="1">Uncharacterized protein</fullName>
    </submittedName>
</protein>
<evidence type="ECO:0000313" key="2">
    <source>
        <dbReference type="Proteomes" id="UP001234297"/>
    </source>
</evidence>
<evidence type="ECO:0000313" key="1">
    <source>
        <dbReference type="EMBL" id="KAJ8615888.1"/>
    </source>
</evidence>
<accession>A0ACC2K4H3</accession>
<gene>
    <name evidence="1" type="ORF">MRB53_035260</name>
</gene>
<reference evidence="1 2" key="1">
    <citation type="journal article" date="2022" name="Hortic Res">
        <title>A haplotype resolved chromosomal level avocado genome allows analysis of novel avocado genes.</title>
        <authorList>
            <person name="Nath O."/>
            <person name="Fletcher S.J."/>
            <person name="Hayward A."/>
            <person name="Shaw L.M."/>
            <person name="Masouleh A.K."/>
            <person name="Furtado A."/>
            <person name="Henry R.J."/>
            <person name="Mitter N."/>
        </authorList>
    </citation>
    <scope>NUCLEOTIDE SEQUENCE [LARGE SCALE GENOMIC DNA]</scope>
    <source>
        <strain evidence="2">cv. Hass</strain>
    </source>
</reference>
<dbReference type="EMBL" id="CM056820">
    <property type="protein sequence ID" value="KAJ8615888.1"/>
    <property type="molecule type" value="Genomic_DNA"/>
</dbReference>
<dbReference type="Proteomes" id="UP001234297">
    <property type="component" value="Chromosome 12"/>
</dbReference>
<comment type="caution">
    <text evidence="1">The sequence shown here is derived from an EMBL/GenBank/DDBJ whole genome shotgun (WGS) entry which is preliminary data.</text>
</comment>
<name>A0ACC2K4H3_PERAE</name>
<proteinExistence type="predicted"/>
<sequence>MIEFLLKHSTIKHQINALNSNKLTALDVVEQKRWERDYWELKGYLVEGGAKTSKDLLKRQPSTLRWKLSEHDSNWLEAKESSILVVAVLIATVTFDAVRNPPGGLWQDSKGKYIAGESILSSTCHLSYLIFSFSNQVAFFASSSTILFMLIKARIPAKHLVRMLTVLMWIGIVSMWIAFVSALHSIGTGAKETKNFQNVTFIIIYALAVVAPVGITWIMASFKSILSIVGRCRGHGEARNRIP</sequence>
<organism evidence="1 2">
    <name type="scientific">Persea americana</name>
    <name type="common">Avocado</name>
    <dbReference type="NCBI Taxonomy" id="3435"/>
    <lineage>
        <taxon>Eukaryota</taxon>
        <taxon>Viridiplantae</taxon>
        <taxon>Streptophyta</taxon>
        <taxon>Embryophyta</taxon>
        <taxon>Tracheophyta</taxon>
        <taxon>Spermatophyta</taxon>
        <taxon>Magnoliopsida</taxon>
        <taxon>Magnoliidae</taxon>
        <taxon>Laurales</taxon>
        <taxon>Lauraceae</taxon>
        <taxon>Persea</taxon>
    </lineage>
</organism>
<keyword evidence="2" id="KW-1185">Reference proteome</keyword>